<keyword evidence="2" id="KW-1185">Reference proteome</keyword>
<protein>
    <recommendedName>
        <fullName evidence="3">Lipoprotein</fullName>
    </recommendedName>
</protein>
<dbReference type="EMBL" id="JABUFE010000010">
    <property type="protein sequence ID" value="NSX56115.1"/>
    <property type="molecule type" value="Genomic_DNA"/>
</dbReference>
<proteinExistence type="predicted"/>
<evidence type="ECO:0000313" key="1">
    <source>
        <dbReference type="EMBL" id="NSX56115.1"/>
    </source>
</evidence>
<gene>
    <name evidence="1" type="ORF">HRQ87_15075</name>
</gene>
<comment type="caution">
    <text evidence="1">The sequence shown here is derived from an EMBL/GenBank/DDBJ whole genome shotgun (WGS) entry which is preliminary data.</text>
</comment>
<dbReference type="PROSITE" id="PS51257">
    <property type="entry name" value="PROKAR_LIPOPROTEIN"/>
    <property type="match status" value="1"/>
</dbReference>
<dbReference type="InterPro" id="IPR046705">
    <property type="entry name" value="DUF6778"/>
</dbReference>
<name>A0ABX2IU84_9RHOB</name>
<sequence>MQKTVIALLGIALLVLSGCGGTWTTNYDRLDASVTRGWNVQSVSVTVPDTLTVTEQDSFAPNADIVWHGDPLGDRKAQIAKVMQAGISKGASGLRGPRSVNIGVTVRQFHSVTPRAQTRAPGAVHNISYVIQVFDRAGNPLTQPQVIAADLEAFVGSDAIQAAQRGQTQKVRITNHLAAVTAGWLGIGPDVRGTFSGPGR</sequence>
<evidence type="ECO:0008006" key="3">
    <source>
        <dbReference type="Google" id="ProtNLM"/>
    </source>
</evidence>
<reference evidence="1 2" key="1">
    <citation type="submission" date="2020-06" db="EMBL/GenBank/DDBJ databases">
        <title>Sulfitobacter algicola sp. nov., isolated from green algae.</title>
        <authorList>
            <person name="Wang C."/>
        </authorList>
    </citation>
    <scope>NUCLEOTIDE SEQUENCE [LARGE SCALE GENOMIC DNA]</scope>
    <source>
        <strain evidence="1 2">1151</strain>
    </source>
</reference>
<organism evidence="1 2">
    <name type="scientific">Parasulfitobacter algicola</name>
    <dbReference type="NCBI Taxonomy" id="2614809"/>
    <lineage>
        <taxon>Bacteria</taxon>
        <taxon>Pseudomonadati</taxon>
        <taxon>Pseudomonadota</taxon>
        <taxon>Alphaproteobacteria</taxon>
        <taxon>Rhodobacterales</taxon>
        <taxon>Roseobacteraceae</taxon>
        <taxon>Parasulfitobacter</taxon>
    </lineage>
</organism>
<evidence type="ECO:0000313" key="2">
    <source>
        <dbReference type="Proteomes" id="UP000777935"/>
    </source>
</evidence>
<dbReference type="Proteomes" id="UP000777935">
    <property type="component" value="Unassembled WGS sequence"/>
</dbReference>
<accession>A0ABX2IU84</accession>
<dbReference type="RefSeq" id="WP_174139270.1">
    <property type="nucleotide sequence ID" value="NZ_JABUFE010000010.1"/>
</dbReference>
<dbReference type="Pfam" id="PF20569">
    <property type="entry name" value="DUF6778"/>
    <property type="match status" value="1"/>
</dbReference>